<evidence type="ECO:0000313" key="14">
    <source>
        <dbReference type="EMBL" id="MBK5931703.1"/>
    </source>
</evidence>
<dbReference type="PROSITE" id="PS01231">
    <property type="entry name" value="TRMA_2"/>
    <property type="match status" value="1"/>
</dbReference>
<dbReference type="Gene3D" id="2.40.50.1070">
    <property type="match status" value="1"/>
</dbReference>
<proteinExistence type="inferred from homology"/>
<reference evidence="14" key="2">
    <citation type="journal article" date="2020" name="Microorganisms">
        <title>Osmotic Adaptation and Compatible Solute Biosynthesis of Phototrophic Bacteria as Revealed from Genome Analyses.</title>
        <authorList>
            <person name="Imhoff J.F."/>
            <person name="Rahn T."/>
            <person name="Kunzel S."/>
            <person name="Keller A."/>
            <person name="Neulinger S.C."/>
        </authorList>
    </citation>
    <scope>NUCLEOTIDE SEQUENCE</scope>
    <source>
        <strain evidence="14">DSM 4395</strain>
    </source>
</reference>
<dbReference type="GO" id="GO:0003723">
    <property type="term" value="F:RNA binding"/>
    <property type="evidence" value="ECO:0007669"/>
    <property type="project" value="InterPro"/>
</dbReference>
<name>A0AAJ0UI46_HALSE</name>
<dbReference type="InterPro" id="IPR010280">
    <property type="entry name" value="U5_MeTrfase_fam"/>
</dbReference>
<evidence type="ECO:0000256" key="10">
    <source>
        <dbReference type="PROSITE-ProRule" id="PRU01024"/>
    </source>
</evidence>
<keyword evidence="3 9" id="KW-0489">Methyltransferase</keyword>
<feature type="binding site" evidence="9">
    <location>
        <position position="77"/>
    </location>
    <ligand>
        <name>[4Fe-4S] cluster</name>
        <dbReference type="ChEBI" id="CHEBI:49883"/>
    </ligand>
</feature>
<dbReference type="GO" id="GO:0051539">
    <property type="term" value="F:4 iron, 4 sulfur cluster binding"/>
    <property type="evidence" value="ECO:0007669"/>
    <property type="project" value="UniProtKB-KW"/>
</dbReference>
<evidence type="ECO:0000256" key="4">
    <source>
        <dbReference type="ARBA" id="ARBA00022679"/>
    </source>
</evidence>
<evidence type="ECO:0000256" key="11">
    <source>
        <dbReference type="PROSITE-ProRule" id="PRU10015"/>
    </source>
</evidence>
<dbReference type="Pfam" id="PF01938">
    <property type="entry name" value="TRAM"/>
    <property type="match status" value="1"/>
</dbReference>
<dbReference type="InterPro" id="IPR001566">
    <property type="entry name" value="23S_rRNA_MeTrfase_RlmD"/>
</dbReference>
<dbReference type="AlphaFoldDB" id="A0AAJ0UI46"/>
<evidence type="ECO:0000256" key="8">
    <source>
        <dbReference type="ARBA" id="ARBA00023014"/>
    </source>
</evidence>
<dbReference type="InterPro" id="IPR030391">
    <property type="entry name" value="MeTrfase_TrmA_CS"/>
</dbReference>
<evidence type="ECO:0000259" key="13">
    <source>
        <dbReference type="PROSITE" id="PS50926"/>
    </source>
</evidence>
<dbReference type="PANTHER" id="PTHR11061:SF49">
    <property type="entry name" value="23S RRNA (URACIL(1939)-C(5))-METHYLTRANSFERASE RLMD"/>
    <property type="match status" value="1"/>
</dbReference>
<feature type="binding site" evidence="9 10">
    <location>
        <position position="327"/>
    </location>
    <ligand>
        <name>S-adenosyl-L-methionine</name>
        <dbReference type="ChEBI" id="CHEBI:59789"/>
    </ligand>
</feature>
<evidence type="ECO:0000256" key="5">
    <source>
        <dbReference type="ARBA" id="ARBA00022691"/>
    </source>
</evidence>
<dbReference type="NCBIfam" id="TIGR00479">
    <property type="entry name" value="rumA"/>
    <property type="match status" value="1"/>
</dbReference>
<dbReference type="SUPFAM" id="SSF53335">
    <property type="entry name" value="S-adenosyl-L-methionine-dependent methyltransferases"/>
    <property type="match status" value="1"/>
</dbReference>
<feature type="active site" evidence="11">
    <location>
        <position position="422"/>
    </location>
</feature>
<keyword evidence="1 9" id="KW-0004">4Fe-4S</keyword>
<keyword evidence="2 9" id="KW-0698">rRNA processing</keyword>
<dbReference type="GO" id="GO:0070475">
    <property type="term" value="P:rRNA base methylation"/>
    <property type="evidence" value="ECO:0007669"/>
    <property type="project" value="TreeGrafter"/>
</dbReference>
<dbReference type="GO" id="GO:0005506">
    <property type="term" value="F:iron ion binding"/>
    <property type="evidence" value="ECO:0007669"/>
    <property type="project" value="UniProtKB-UniRule"/>
</dbReference>
<keyword evidence="6 9" id="KW-0479">Metal-binding</keyword>
<dbReference type="PROSITE" id="PS01230">
    <property type="entry name" value="TRMA_1"/>
    <property type="match status" value="1"/>
</dbReference>
<dbReference type="Gene3D" id="3.40.50.150">
    <property type="entry name" value="Vaccinia Virus protein VP39"/>
    <property type="match status" value="1"/>
</dbReference>
<dbReference type="InterPro" id="IPR012340">
    <property type="entry name" value="NA-bd_OB-fold"/>
</dbReference>
<dbReference type="PROSITE" id="PS51687">
    <property type="entry name" value="SAM_MT_RNA_M5U"/>
    <property type="match status" value="1"/>
</dbReference>
<organism evidence="14 15">
    <name type="scientific">Halochromatium salexigens</name>
    <name type="common">Chromatium salexigens</name>
    <dbReference type="NCBI Taxonomy" id="49447"/>
    <lineage>
        <taxon>Bacteria</taxon>
        <taxon>Pseudomonadati</taxon>
        <taxon>Pseudomonadota</taxon>
        <taxon>Gammaproteobacteria</taxon>
        <taxon>Chromatiales</taxon>
        <taxon>Chromatiaceae</taxon>
        <taxon>Halochromatium</taxon>
    </lineage>
</organism>
<dbReference type="Pfam" id="PF05958">
    <property type="entry name" value="tRNA_U5-meth_tr"/>
    <property type="match status" value="1"/>
</dbReference>
<dbReference type="SUPFAM" id="SSF50249">
    <property type="entry name" value="Nucleic acid-binding proteins"/>
    <property type="match status" value="1"/>
</dbReference>
<keyword evidence="4 9" id="KW-0808">Transferase</keyword>
<dbReference type="PROSITE" id="PS50926">
    <property type="entry name" value="TRAM"/>
    <property type="match status" value="1"/>
</dbReference>
<evidence type="ECO:0000256" key="12">
    <source>
        <dbReference type="SAM" id="MobiDB-lite"/>
    </source>
</evidence>
<feature type="region of interest" description="Disordered" evidence="12">
    <location>
        <begin position="362"/>
        <end position="381"/>
    </location>
</feature>
<evidence type="ECO:0000256" key="9">
    <source>
        <dbReference type="HAMAP-Rule" id="MF_01010"/>
    </source>
</evidence>
<feature type="binding site" evidence="9 10">
    <location>
        <position position="277"/>
    </location>
    <ligand>
        <name>S-adenosyl-L-methionine</name>
        <dbReference type="ChEBI" id="CHEBI:59789"/>
    </ligand>
</feature>
<feature type="binding site" evidence="9">
    <location>
        <position position="83"/>
    </location>
    <ligand>
        <name>[4Fe-4S] cluster</name>
        <dbReference type="ChEBI" id="CHEBI:49883"/>
    </ligand>
</feature>
<feature type="active site" description="Nucleophile" evidence="9 10">
    <location>
        <position position="422"/>
    </location>
</feature>
<feature type="binding site" evidence="9">
    <location>
        <position position="354"/>
    </location>
    <ligand>
        <name>S-adenosyl-L-methionine</name>
        <dbReference type="ChEBI" id="CHEBI:59789"/>
    </ligand>
</feature>
<dbReference type="Proteomes" id="UP001296967">
    <property type="component" value="Unassembled WGS sequence"/>
</dbReference>
<comment type="function">
    <text evidence="9">Catalyzes the formation of 5-methyl-uridine at position 1939 (m5U1939) in 23S rRNA.</text>
</comment>
<feature type="domain" description="TRAM" evidence="13">
    <location>
        <begin position="6"/>
        <end position="64"/>
    </location>
</feature>
<dbReference type="RefSeq" id="WP_201246541.1">
    <property type="nucleotide sequence ID" value="NZ_NHSF01000068.1"/>
</dbReference>
<dbReference type="PANTHER" id="PTHR11061">
    <property type="entry name" value="RNA M5U METHYLTRANSFERASE"/>
    <property type="match status" value="1"/>
</dbReference>
<comment type="caution">
    <text evidence="14">The sequence shown here is derived from an EMBL/GenBank/DDBJ whole genome shotgun (WGS) entry which is preliminary data.</text>
</comment>
<gene>
    <name evidence="9" type="primary">rlmD</name>
    <name evidence="14" type="ORF">CCR82_14530</name>
</gene>
<comment type="similarity">
    <text evidence="9">Belongs to the class I-like SAM-binding methyltransferase superfamily. RNA M5U methyltransferase family. RlmD subfamily.</text>
</comment>
<dbReference type="InterPro" id="IPR029063">
    <property type="entry name" value="SAM-dependent_MTases_sf"/>
</dbReference>
<feature type="binding site" evidence="9">
    <location>
        <position position="311"/>
    </location>
    <ligand>
        <name>S-adenosyl-L-methionine</name>
        <dbReference type="ChEBI" id="CHEBI:59789"/>
    </ligand>
</feature>
<feature type="binding site" evidence="9 10">
    <location>
        <position position="396"/>
    </location>
    <ligand>
        <name>S-adenosyl-L-methionine</name>
        <dbReference type="ChEBI" id="CHEBI:59789"/>
    </ligand>
</feature>
<feature type="compositionally biased region" description="Low complexity" evidence="12">
    <location>
        <begin position="367"/>
        <end position="381"/>
    </location>
</feature>
<dbReference type="EMBL" id="NHSF01000068">
    <property type="protein sequence ID" value="MBK5931703.1"/>
    <property type="molecule type" value="Genomic_DNA"/>
</dbReference>
<reference evidence="14" key="1">
    <citation type="submission" date="2017-05" db="EMBL/GenBank/DDBJ databases">
        <authorList>
            <person name="Imhoff J.F."/>
            <person name="Rahn T."/>
            <person name="Kuenzel S."/>
            <person name="Neulinger S.C."/>
        </authorList>
    </citation>
    <scope>NUCLEOTIDE SEQUENCE</scope>
    <source>
        <strain evidence="14">DSM 4395</strain>
    </source>
</reference>
<comment type="catalytic activity">
    <reaction evidence="9">
        <text>uridine(1939) in 23S rRNA + S-adenosyl-L-methionine = 5-methyluridine(1939) in 23S rRNA + S-adenosyl-L-homocysteine + H(+)</text>
        <dbReference type="Rhea" id="RHEA:42908"/>
        <dbReference type="Rhea" id="RHEA-COMP:10278"/>
        <dbReference type="Rhea" id="RHEA-COMP:10279"/>
        <dbReference type="ChEBI" id="CHEBI:15378"/>
        <dbReference type="ChEBI" id="CHEBI:57856"/>
        <dbReference type="ChEBI" id="CHEBI:59789"/>
        <dbReference type="ChEBI" id="CHEBI:65315"/>
        <dbReference type="ChEBI" id="CHEBI:74447"/>
        <dbReference type="EC" id="2.1.1.190"/>
    </reaction>
</comment>
<keyword evidence="7 9" id="KW-0408">Iron</keyword>
<evidence type="ECO:0000313" key="15">
    <source>
        <dbReference type="Proteomes" id="UP001296967"/>
    </source>
</evidence>
<evidence type="ECO:0000256" key="3">
    <source>
        <dbReference type="ARBA" id="ARBA00022603"/>
    </source>
</evidence>
<feature type="binding site" evidence="9">
    <location>
        <position position="169"/>
    </location>
    <ligand>
        <name>[4Fe-4S] cluster</name>
        <dbReference type="ChEBI" id="CHEBI:49883"/>
    </ligand>
</feature>
<dbReference type="FunFam" id="2.40.50.140:FF:000097">
    <property type="entry name" value="23S rRNA (uracil(1939)-C(5))-methyltransferase RlmD"/>
    <property type="match status" value="1"/>
</dbReference>
<dbReference type="EC" id="2.1.1.190" evidence="9"/>
<evidence type="ECO:0000256" key="2">
    <source>
        <dbReference type="ARBA" id="ARBA00022552"/>
    </source>
</evidence>
<dbReference type="InterPro" id="IPR030390">
    <property type="entry name" value="MeTrfase_TrmA_AS"/>
</dbReference>
<dbReference type="CDD" id="cd02440">
    <property type="entry name" value="AdoMet_MTases"/>
    <property type="match status" value="1"/>
</dbReference>
<dbReference type="GO" id="GO:0070041">
    <property type="term" value="F:rRNA (uridine-C5-)-methyltransferase activity"/>
    <property type="evidence" value="ECO:0007669"/>
    <property type="project" value="UniProtKB-UniRule"/>
</dbReference>
<keyword evidence="5 9" id="KW-0949">S-adenosyl-L-methionine</keyword>
<evidence type="ECO:0000256" key="7">
    <source>
        <dbReference type="ARBA" id="ARBA00023004"/>
    </source>
</evidence>
<dbReference type="HAMAP" id="MF_01010">
    <property type="entry name" value="23SrRNA_methyltr_RlmD"/>
    <property type="match status" value="1"/>
</dbReference>
<dbReference type="Gene3D" id="2.40.50.140">
    <property type="entry name" value="Nucleic acid-binding proteins"/>
    <property type="match status" value="1"/>
</dbReference>
<dbReference type="InterPro" id="IPR002792">
    <property type="entry name" value="TRAM_dom"/>
</dbReference>
<protein>
    <recommendedName>
        <fullName evidence="9">23S rRNA (uracil(1939)-C(5))-methyltransferase RlmD</fullName>
        <ecNumber evidence="9">2.1.1.190</ecNumber>
    </recommendedName>
    <alternativeName>
        <fullName evidence="9">23S rRNA(m5U1939)-methyltransferase</fullName>
    </alternativeName>
</protein>
<feature type="binding site" evidence="9 10">
    <location>
        <position position="306"/>
    </location>
    <ligand>
        <name>S-adenosyl-L-methionine</name>
        <dbReference type="ChEBI" id="CHEBI:59789"/>
    </ligand>
</feature>
<evidence type="ECO:0000256" key="1">
    <source>
        <dbReference type="ARBA" id="ARBA00022485"/>
    </source>
</evidence>
<feature type="binding site" evidence="9">
    <location>
        <position position="86"/>
    </location>
    <ligand>
        <name>[4Fe-4S] cluster</name>
        <dbReference type="ChEBI" id="CHEBI:49883"/>
    </ligand>
</feature>
<sequence length="466" mass="50344">MSRKSKALPAQPIEAVIESLAHDGRGVARVEGKTVFVHGALAGERVRLRLTRRLKRHDEAVVSEVLEPSAQRVEPRCAHFGLCGGCALQHMEPAAQIENKQAILADVLQRLGGLAPARWLPPLGAEDAEAHWGYRRKARLGVRWVAKKGRVLVGFRERGSSFIADVQRCEVLHPSVGERLEDLARLIEGLSIRERLPQIEVAQGDGPMVLVFRVLDPPSAADCERLLGFAAETGFHVYLQEGGVESIRPLPDQGIELGYSLPTQGLTFGFEPTDFTQVNLELNRRMIDQALALLDPQPDERVLDLFCGLGNFTLPIAQRAREVVGVEGDAGLVARAVANAVRNGIGNVRFYSADLYAQGDAQSGEQAGAPSGPRPAASPLAGAPWLDQPFDKALLDPPRSGALEVLDGLAASGVKRLLYVSCYPATLARDAAKLVGELGFRLEAAGAMDMFPHTAHLEAMALFERA</sequence>
<keyword evidence="15" id="KW-1185">Reference proteome</keyword>
<keyword evidence="8 9" id="KW-0411">Iron-sulfur</keyword>
<accession>A0AAJ0UI46</accession>
<evidence type="ECO:0000256" key="6">
    <source>
        <dbReference type="ARBA" id="ARBA00022723"/>
    </source>
</evidence>